<dbReference type="Proteomes" id="UP000615446">
    <property type="component" value="Unassembled WGS sequence"/>
</dbReference>
<dbReference type="OrthoDB" id="2308483at2759"/>
<dbReference type="EMBL" id="BLAL01000011">
    <property type="protein sequence ID" value="GES73863.1"/>
    <property type="molecule type" value="Genomic_DNA"/>
</dbReference>
<sequence length="170" mass="20149">MNSTHDQEIAYTEGCTGIEQLNQLINSTNWTFFYNPTGDHQIYHVTCELLNENNKDFDSLSDHTFYYKLDDKNLYRITCVLISNSLIVQFLNKKIYGIEFKGEQQQEYLTFSNIQRNNLEFHLKEYLLTSKQINKKPNVNVLTDVQPRRCLALIYQFKNKLLYNEYPGSH</sequence>
<proteinExistence type="predicted"/>
<comment type="caution">
    <text evidence="1">The sequence shown here is derived from an EMBL/GenBank/DDBJ whole genome shotgun (WGS) entry which is preliminary data.</text>
</comment>
<reference evidence="1" key="1">
    <citation type="submission" date="2019-10" db="EMBL/GenBank/DDBJ databases">
        <title>Conservation and host-specific expression of non-tandemly repeated heterogenous ribosome RNA gene in arbuscular mycorrhizal fungi.</title>
        <authorList>
            <person name="Maeda T."/>
            <person name="Kobayashi Y."/>
            <person name="Nakagawa T."/>
            <person name="Ezawa T."/>
            <person name="Yamaguchi K."/>
            <person name="Bino T."/>
            <person name="Nishimoto Y."/>
            <person name="Shigenobu S."/>
            <person name="Kawaguchi M."/>
        </authorList>
    </citation>
    <scope>NUCLEOTIDE SEQUENCE</scope>
    <source>
        <strain evidence="1">HR1</strain>
    </source>
</reference>
<protein>
    <submittedName>
        <fullName evidence="1">Uncharacterized protein</fullName>
    </submittedName>
</protein>
<evidence type="ECO:0000313" key="1">
    <source>
        <dbReference type="EMBL" id="GES73863.1"/>
    </source>
</evidence>
<dbReference type="AlphaFoldDB" id="A0A8H3QBQ1"/>
<accession>A0A8H3QBQ1</accession>
<evidence type="ECO:0000313" key="2">
    <source>
        <dbReference type="Proteomes" id="UP000615446"/>
    </source>
</evidence>
<organism evidence="1 2">
    <name type="scientific">Rhizophagus clarus</name>
    <dbReference type="NCBI Taxonomy" id="94130"/>
    <lineage>
        <taxon>Eukaryota</taxon>
        <taxon>Fungi</taxon>
        <taxon>Fungi incertae sedis</taxon>
        <taxon>Mucoromycota</taxon>
        <taxon>Glomeromycotina</taxon>
        <taxon>Glomeromycetes</taxon>
        <taxon>Glomerales</taxon>
        <taxon>Glomeraceae</taxon>
        <taxon>Rhizophagus</taxon>
    </lineage>
</organism>
<name>A0A8H3QBQ1_9GLOM</name>
<gene>
    <name evidence="1" type="ORF">RCL2_000137100</name>
</gene>